<keyword evidence="2" id="KW-1185">Reference proteome</keyword>
<dbReference type="Proteomes" id="UP000595897">
    <property type="component" value="Chromosome"/>
</dbReference>
<dbReference type="KEGG" id="ahb:bsdtb5_19080"/>
<organism evidence="1 2">
    <name type="scientific">Anaeromicropila herbilytica</name>
    <dbReference type="NCBI Taxonomy" id="2785025"/>
    <lineage>
        <taxon>Bacteria</taxon>
        <taxon>Bacillati</taxon>
        <taxon>Bacillota</taxon>
        <taxon>Clostridia</taxon>
        <taxon>Lachnospirales</taxon>
        <taxon>Lachnospiraceae</taxon>
        <taxon>Anaeromicropila</taxon>
    </lineage>
</organism>
<sequence>MAKYEKKVKGTYQSVLSAVDEAIKNIGAHGLELIDESECKYDDVIVLTRVYERYYIRSGNYASLTLTMVEHNDEISIIAIGAGGGTNFLNLNLGAEDDIIKKFQKNLERYDTFNHD</sequence>
<protein>
    <submittedName>
        <fullName evidence="1">Uncharacterized protein</fullName>
    </submittedName>
</protein>
<gene>
    <name evidence="1" type="ORF">bsdtb5_19080</name>
</gene>
<dbReference type="AlphaFoldDB" id="A0A7R7EKU8"/>
<evidence type="ECO:0000313" key="2">
    <source>
        <dbReference type="Proteomes" id="UP000595897"/>
    </source>
</evidence>
<reference evidence="1 2" key="1">
    <citation type="submission" date="2020-11" db="EMBL/GenBank/DDBJ databases">
        <title>Draft genome sequencing of a Lachnospiraceae strain isolated from anoxic soil subjected to BSD treatment.</title>
        <authorList>
            <person name="Uek A."/>
            <person name="Tonouchi A."/>
        </authorList>
    </citation>
    <scope>NUCLEOTIDE SEQUENCE [LARGE SCALE GENOMIC DNA]</scope>
    <source>
        <strain evidence="1 2">TB5</strain>
    </source>
</reference>
<dbReference type="RefSeq" id="WP_271715821.1">
    <property type="nucleotide sequence ID" value="NZ_AP024169.1"/>
</dbReference>
<evidence type="ECO:0000313" key="1">
    <source>
        <dbReference type="EMBL" id="BCN30613.1"/>
    </source>
</evidence>
<dbReference type="EMBL" id="AP024169">
    <property type="protein sequence ID" value="BCN30613.1"/>
    <property type="molecule type" value="Genomic_DNA"/>
</dbReference>
<dbReference type="Pfam" id="PF19524">
    <property type="entry name" value="DUF6054"/>
    <property type="match status" value="1"/>
</dbReference>
<name>A0A7R7EKU8_9FIRM</name>
<accession>A0A7R7EKU8</accession>
<dbReference type="InterPro" id="IPR046117">
    <property type="entry name" value="DUF6054"/>
</dbReference>
<proteinExistence type="predicted"/>